<dbReference type="AlphaFoldDB" id="A0AA40EZV2"/>
<organism evidence="2 3">
    <name type="scientific">Apiosordaria backusii</name>
    <dbReference type="NCBI Taxonomy" id="314023"/>
    <lineage>
        <taxon>Eukaryota</taxon>
        <taxon>Fungi</taxon>
        <taxon>Dikarya</taxon>
        <taxon>Ascomycota</taxon>
        <taxon>Pezizomycotina</taxon>
        <taxon>Sordariomycetes</taxon>
        <taxon>Sordariomycetidae</taxon>
        <taxon>Sordariales</taxon>
        <taxon>Lasiosphaeriaceae</taxon>
        <taxon>Apiosordaria</taxon>
    </lineage>
</organism>
<feature type="transmembrane region" description="Helical" evidence="1">
    <location>
        <begin position="112"/>
        <end position="140"/>
    </location>
</feature>
<dbReference type="EMBL" id="JAUKTV010000001">
    <property type="protein sequence ID" value="KAK0748610.1"/>
    <property type="molecule type" value="Genomic_DNA"/>
</dbReference>
<comment type="caution">
    <text evidence="2">The sequence shown here is derived from an EMBL/GenBank/DDBJ whole genome shotgun (WGS) entry which is preliminary data.</text>
</comment>
<gene>
    <name evidence="2" type="ORF">B0T21DRAFT_25608</name>
</gene>
<reference evidence="2" key="1">
    <citation type="submission" date="2023-06" db="EMBL/GenBank/DDBJ databases">
        <title>Genome-scale phylogeny and comparative genomics of the fungal order Sordariales.</title>
        <authorList>
            <consortium name="Lawrence Berkeley National Laboratory"/>
            <person name="Hensen N."/>
            <person name="Bonometti L."/>
            <person name="Westerberg I."/>
            <person name="Brannstrom I.O."/>
            <person name="Guillou S."/>
            <person name="Cros-Aarteil S."/>
            <person name="Calhoun S."/>
            <person name="Haridas S."/>
            <person name="Kuo A."/>
            <person name="Mondo S."/>
            <person name="Pangilinan J."/>
            <person name="Riley R."/>
            <person name="Labutti K."/>
            <person name="Andreopoulos B."/>
            <person name="Lipzen A."/>
            <person name="Chen C."/>
            <person name="Yanf M."/>
            <person name="Daum C."/>
            <person name="Ng V."/>
            <person name="Clum A."/>
            <person name="Steindorff A."/>
            <person name="Ohm R."/>
            <person name="Martin F."/>
            <person name="Silar P."/>
            <person name="Natvig D."/>
            <person name="Lalanne C."/>
            <person name="Gautier V."/>
            <person name="Ament-Velasquez S.L."/>
            <person name="Kruys A."/>
            <person name="Hutchinson M.I."/>
            <person name="Powell A.J."/>
            <person name="Barry K."/>
            <person name="Miller A.N."/>
            <person name="Grigoriev I.V."/>
            <person name="Debuchy R."/>
            <person name="Gladieux P."/>
            <person name="Thoren M.H."/>
            <person name="Johannesson H."/>
        </authorList>
    </citation>
    <scope>NUCLEOTIDE SEQUENCE</scope>
    <source>
        <strain evidence="2">CBS 540.89</strain>
    </source>
</reference>
<keyword evidence="1" id="KW-0472">Membrane</keyword>
<accession>A0AA40EZV2</accession>
<evidence type="ECO:0000313" key="3">
    <source>
        <dbReference type="Proteomes" id="UP001172159"/>
    </source>
</evidence>
<keyword evidence="3" id="KW-1185">Reference proteome</keyword>
<evidence type="ECO:0000256" key="1">
    <source>
        <dbReference type="SAM" id="Phobius"/>
    </source>
</evidence>
<keyword evidence="1" id="KW-1133">Transmembrane helix</keyword>
<name>A0AA40EZV2_9PEZI</name>
<keyword evidence="1" id="KW-0812">Transmembrane</keyword>
<sequence>MRFLPLRFSFYASRTLMITTTSSSSSSFASFSSTLSSPTTTLHASKRTIIRSFLLLFSLACCRLFSRLGHGRVGHDNLLTGGCSVAKHLGCSLKVIPCCTQPNRAFLFFGQILGWGIVPVLSFFCGTGVGDFSFSILFTINTGGSGKSGRMLLFSVLEAKERGIASV</sequence>
<dbReference type="Proteomes" id="UP001172159">
    <property type="component" value="Unassembled WGS sequence"/>
</dbReference>
<evidence type="ECO:0000313" key="2">
    <source>
        <dbReference type="EMBL" id="KAK0748610.1"/>
    </source>
</evidence>
<protein>
    <submittedName>
        <fullName evidence="2">Uncharacterized protein</fullName>
    </submittedName>
</protein>
<proteinExistence type="predicted"/>